<dbReference type="Proteomes" id="UP000006727">
    <property type="component" value="Chromosome 13"/>
</dbReference>
<dbReference type="Gramene" id="Pp3c13_23801V3.1">
    <property type="protein sequence ID" value="Pp3c13_23801V3.1"/>
    <property type="gene ID" value="Pp3c13_23801"/>
</dbReference>
<gene>
    <name evidence="1" type="ORF">PHYPA_017769</name>
</gene>
<protein>
    <submittedName>
        <fullName evidence="1 2">Uncharacterized protein</fullName>
    </submittedName>
</protein>
<dbReference type="Gramene" id="Pp3c13_23800V3.1">
    <property type="protein sequence ID" value="Pp3c13_23800V3.1"/>
    <property type="gene ID" value="Pp3c13_23800"/>
</dbReference>
<dbReference type="EnsemblPlants" id="Pp3c13_23800V3.1">
    <property type="protein sequence ID" value="Pp3c13_23800V3.1"/>
    <property type="gene ID" value="Pp3c13_23800"/>
</dbReference>
<reference evidence="2" key="3">
    <citation type="submission" date="2020-12" db="UniProtKB">
        <authorList>
            <consortium name="EnsemblPlants"/>
        </authorList>
    </citation>
    <scope>IDENTIFICATION</scope>
</reference>
<evidence type="ECO:0000313" key="2">
    <source>
        <dbReference type="EnsemblPlants" id="Pp3c13_23800V3.1"/>
    </source>
</evidence>
<proteinExistence type="predicted"/>
<dbReference type="AlphaFoldDB" id="A0A2K1JN13"/>
<name>A0A2K1JN13_PHYPA</name>
<dbReference type="EnsemblPlants" id="Pp3c13_23801V3.1">
    <property type="protein sequence ID" value="Pp3c13_23801V3.1"/>
    <property type="gene ID" value="Pp3c13_23801"/>
</dbReference>
<keyword evidence="3" id="KW-1185">Reference proteome</keyword>
<reference evidence="1 3" key="1">
    <citation type="journal article" date="2008" name="Science">
        <title>The Physcomitrella genome reveals evolutionary insights into the conquest of land by plants.</title>
        <authorList>
            <person name="Rensing S."/>
            <person name="Lang D."/>
            <person name="Zimmer A."/>
            <person name="Terry A."/>
            <person name="Salamov A."/>
            <person name="Shapiro H."/>
            <person name="Nishiyama T."/>
            <person name="Perroud P.-F."/>
            <person name="Lindquist E."/>
            <person name="Kamisugi Y."/>
            <person name="Tanahashi T."/>
            <person name="Sakakibara K."/>
            <person name="Fujita T."/>
            <person name="Oishi K."/>
            <person name="Shin-I T."/>
            <person name="Kuroki Y."/>
            <person name="Toyoda A."/>
            <person name="Suzuki Y."/>
            <person name="Hashimoto A."/>
            <person name="Yamaguchi K."/>
            <person name="Sugano A."/>
            <person name="Kohara Y."/>
            <person name="Fujiyama A."/>
            <person name="Anterola A."/>
            <person name="Aoki S."/>
            <person name="Ashton N."/>
            <person name="Barbazuk W.B."/>
            <person name="Barker E."/>
            <person name="Bennetzen J."/>
            <person name="Bezanilla M."/>
            <person name="Blankenship R."/>
            <person name="Cho S.H."/>
            <person name="Dutcher S."/>
            <person name="Estelle M."/>
            <person name="Fawcett J.A."/>
            <person name="Gundlach H."/>
            <person name="Hanada K."/>
            <person name="Heyl A."/>
            <person name="Hicks K.A."/>
            <person name="Hugh J."/>
            <person name="Lohr M."/>
            <person name="Mayer K."/>
            <person name="Melkozernov A."/>
            <person name="Murata T."/>
            <person name="Nelson D."/>
            <person name="Pils B."/>
            <person name="Prigge M."/>
            <person name="Reiss B."/>
            <person name="Renner T."/>
            <person name="Rombauts S."/>
            <person name="Rushton P."/>
            <person name="Sanderfoot A."/>
            <person name="Schween G."/>
            <person name="Shiu S.-H."/>
            <person name="Stueber K."/>
            <person name="Theodoulou F.L."/>
            <person name="Tu H."/>
            <person name="Van de Peer Y."/>
            <person name="Verrier P.J."/>
            <person name="Waters E."/>
            <person name="Wood A."/>
            <person name="Yang L."/>
            <person name="Cove D."/>
            <person name="Cuming A."/>
            <person name="Hasebe M."/>
            <person name="Lucas S."/>
            <person name="Mishler D.B."/>
            <person name="Reski R."/>
            <person name="Grigoriev I."/>
            <person name="Quatrano R.S."/>
            <person name="Boore J.L."/>
        </authorList>
    </citation>
    <scope>NUCLEOTIDE SEQUENCE [LARGE SCALE GENOMIC DNA]</scope>
    <source>
        <strain evidence="2 3">cv. Gransden 2004</strain>
    </source>
</reference>
<organism evidence="1">
    <name type="scientific">Physcomitrium patens</name>
    <name type="common">Spreading-leaved earth moss</name>
    <name type="synonym">Physcomitrella patens</name>
    <dbReference type="NCBI Taxonomy" id="3218"/>
    <lineage>
        <taxon>Eukaryota</taxon>
        <taxon>Viridiplantae</taxon>
        <taxon>Streptophyta</taxon>
        <taxon>Embryophyta</taxon>
        <taxon>Bryophyta</taxon>
        <taxon>Bryophytina</taxon>
        <taxon>Bryopsida</taxon>
        <taxon>Funariidae</taxon>
        <taxon>Funariales</taxon>
        <taxon>Funariaceae</taxon>
        <taxon>Physcomitrium</taxon>
    </lineage>
</organism>
<dbReference type="EMBL" id="ABEU02000013">
    <property type="protein sequence ID" value="PNR42937.1"/>
    <property type="molecule type" value="Genomic_DNA"/>
</dbReference>
<evidence type="ECO:0000313" key="1">
    <source>
        <dbReference type="EMBL" id="PNR42937.1"/>
    </source>
</evidence>
<dbReference type="InParanoid" id="A0A2K1JN13"/>
<accession>A0A2K1JN13</accession>
<reference evidence="1 3" key="2">
    <citation type="journal article" date="2018" name="Plant J.">
        <title>The Physcomitrella patens chromosome-scale assembly reveals moss genome structure and evolution.</title>
        <authorList>
            <person name="Lang D."/>
            <person name="Ullrich K.K."/>
            <person name="Murat F."/>
            <person name="Fuchs J."/>
            <person name="Jenkins J."/>
            <person name="Haas F.B."/>
            <person name="Piednoel M."/>
            <person name="Gundlach H."/>
            <person name="Van Bel M."/>
            <person name="Meyberg R."/>
            <person name="Vives C."/>
            <person name="Morata J."/>
            <person name="Symeonidi A."/>
            <person name="Hiss M."/>
            <person name="Muchero W."/>
            <person name="Kamisugi Y."/>
            <person name="Saleh O."/>
            <person name="Blanc G."/>
            <person name="Decker E.L."/>
            <person name="van Gessel N."/>
            <person name="Grimwood J."/>
            <person name="Hayes R.D."/>
            <person name="Graham S.W."/>
            <person name="Gunter L.E."/>
            <person name="McDaniel S.F."/>
            <person name="Hoernstein S.N.W."/>
            <person name="Larsson A."/>
            <person name="Li F.W."/>
            <person name="Perroud P.F."/>
            <person name="Phillips J."/>
            <person name="Ranjan P."/>
            <person name="Rokshar D.S."/>
            <person name="Rothfels C.J."/>
            <person name="Schneider L."/>
            <person name="Shu S."/>
            <person name="Stevenson D.W."/>
            <person name="Thummler F."/>
            <person name="Tillich M."/>
            <person name="Villarreal Aguilar J.C."/>
            <person name="Widiez T."/>
            <person name="Wong G.K."/>
            <person name="Wymore A."/>
            <person name="Zhang Y."/>
            <person name="Zimmer A.D."/>
            <person name="Quatrano R.S."/>
            <person name="Mayer K.F.X."/>
            <person name="Goodstein D."/>
            <person name="Casacuberta J.M."/>
            <person name="Vandepoele K."/>
            <person name="Reski R."/>
            <person name="Cuming A.C."/>
            <person name="Tuskan G.A."/>
            <person name="Maumus F."/>
            <person name="Salse J."/>
            <person name="Schmutz J."/>
            <person name="Rensing S.A."/>
        </authorList>
    </citation>
    <scope>NUCLEOTIDE SEQUENCE [LARGE SCALE GENOMIC DNA]</scope>
    <source>
        <strain evidence="2 3">cv. Gransden 2004</strain>
    </source>
</reference>
<evidence type="ECO:0000313" key="3">
    <source>
        <dbReference type="Proteomes" id="UP000006727"/>
    </source>
</evidence>
<sequence length="49" mass="5730">MNLRSVLCRGRLQGVLKRDFRFSYQLGQSLRGSIYVSRGRKNAYLKSHI</sequence>